<accession>A0AAE0YAB6</accession>
<dbReference type="AlphaFoldDB" id="A0AAE0YAB6"/>
<dbReference type="Proteomes" id="UP001283361">
    <property type="component" value="Unassembled WGS sequence"/>
</dbReference>
<organism evidence="1 2">
    <name type="scientific">Elysia crispata</name>
    <name type="common">lettuce slug</name>
    <dbReference type="NCBI Taxonomy" id="231223"/>
    <lineage>
        <taxon>Eukaryota</taxon>
        <taxon>Metazoa</taxon>
        <taxon>Spiralia</taxon>
        <taxon>Lophotrochozoa</taxon>
        <taxon>Mollusca</taxon>
        <taxon>Gastropoda</taxon>
        <taxon>Heterobranchia</taxon>
        <taxon>Euthyneura</taxon>
        <taxon>Panpulmonata</taxon>
        <taxon>Sacoglossa</taxon>
        <taxon>Placobranchoidea</taxon>
        <taxon>Plakobranchidae</taxon>
        <taxon>Elysia</taxon>
    </lineage>
</organism>
<dbReference type="EMBL" id="JAWDGP010006599">
    <property type="protein sequence ID" value="KAK3738282.1"/>
    <property type="molecule type" value="Genomic_DNA"/>
</dbReference>
<comment type="caution">
    <text evidence="1">The sequence shown here is derived from an EMBL/GenBank/DDBJ whole genome shotgun (WGS) entry which is preliminary data.</text>
</comment>
<proteinExistence type="predicted"/>
<sequence>MKLAMAVFWTPHTKTFIIYSNEVGNGSIWKPHSNINTFTFPSNEVGNGSIWSPHIKTFISSENEAALAVAVFEKDPHMQQFNIATMKLAMAVFGRLIVISIHF</sequence>
<keyword evidence="2" id="KW-1185">Reference proteome</keyword>
<evidence type="ECO:0000313" key="2">
    <source>
        <dbReference type="Proteomes" id="UP001283361"/>
    </source>
</evidence>
<gene>
    <name evidence="1" type="ORF">RRG08_039690</name>
</gene>
<reference evidence="1" key="1">
    <citation type="journal article" date="2023" name="G3 (Bethesda)">
        <title>A reference genome for the long-term kleptoplast-retaining sea slug Elysia crispata morphotype clarki.</title>
        <authorList>
            <person name="Eastman K.E."/>
            <person name="Pendleton A.L."/>
            <person name="Shaikh M.A."/>
            <person name="Suttiyut T."/>
            <person name="Ogas R."/>
            <person name="Tomko P."/>
            <person name="Gavelis G."/>
            <person name="Widhalm J.R."/>
            <person name="Wisecaver J.H."/>
        </authorList>
    </citation>
    <scope>NUCLEOTIDE SEQUENCE</scope>
    <source>
        <strain evidence="1">ECLA1</strain>
    </source>
</reference>
<name>A0AAE0YAB6_9GAST</name>
<evidence type="ECO:0000313" key="1">
    <source>
        <dbReference type="EMBL" id="KAK3738282.1"/>
    </source>
</evidence>
<protein>
    <submittedName>
        <fullName evidence="1">Uncharacterized protein</fullName>
    </submittedName>
</protein>